<keyword evidence="4" id="KW-1185">Reference proteome</keyword>
<evidence type="ECO:0000313" key="4">
    <source>
        <dbReference type="Proteomes" id="UP000461585"/>
    </source>
</evidence>
<dbReference type="Gene3D" id="1.10.260.40">
    <property type="entry name" value="lambda repressor-like DNA-binding domains"/>
    <property type="match status" value="1"/>
</dbReference>
<dbReference type="SMART" id="SM00530">
    <property type="entry name" value="HTH_XRE"/>
    <property type="match status" value="1"/>
</dbReference>
<accession>A0A7X5HXL6</accession>
<dbReference type="GO" id="GO:0003677">
    <property type="term" value="F:DNA binding"/>
    <property type="evidence" value="ECO:0007669"/>
    <property type="project" value="UniProtKB-KW"/>
</dbReference>
<feature type="domain" description="HTH cro/C1-type" evidence="2">
    <location>
        <begin position="7"/>
        <end position="61"/>
    </location>
</feature>
<dbReference type="SUPFAM" id="SSF47413">
    <property type="entry name" value="lambda repressor-like DNA-binding domains"/>
    <property type="match status" value="1"/>
</dbReference>
<evidence type="ECO:0000313" key="3">
    <source>
        <dbReference type="EMBL" id="NDL68483.1"/>
    </source>
</evidence>
<evidence type="ECO:0000256" key="1">
    <source>
        <dbReference type="ARBA" id="ARBA00023125"/>
    </source>
</evidence>
<sequence>MTLGKRLRNLREQLNQSQTYVSKMLKITPQAYSQYERDIRMPDAVMLQKLSNYYNVSIDYLLDKQDDSYLHPSDDLKPKATPEQKKKLADDIMQLLEDKGIVQPGQDLTREQLEWLKKLIDQAVDITRMGRE</sequence>
<evidence type="ECO:0000259" key="2">
    <source>
        <dbReference type="PROSITE" id="PS50943"/>
    </source>
</evidence>
<dbReference type="Proteomes" id="UP000461585">
    <property type="component" value="Unassembled WGS sequence"/>
</dbReference>
<reference evidence="3 4" key="1">
    <citation type="submission" date="2020-01" db="EMBL/GenBank/DDBJ databases">
        <title>Anaeroalcalibacter tamaniensis gen. nov., sp. nov., moderately halophilic strictly anaerobic fermenter bacterium from mud volcano of Taman peninsula.</title>
        <authorList>
            <person name="Frolova A."/>
            <person name="Merkel A.Y."/>
            <person name="Slobodkin A.I."/>
        </authorList>
    </citation>
    <scope>NUCLEOTIDE SEQUENCE [LARGE SCALE GENOMIC DNA]</scope>
    <source>
        <strain evidence="3 4">F-3ap</strain>
    </source>
</reference>
<dbReference type="CDD" id="cd00093">
    <property type="entry name" value="HTH_XRE"/>
    <property type="match status" value="1"/>
</dbReference>
<proteinExistence type="predicted"/>
<comment type="caution">
    <text evidence="3">The sequence shown here is derived from an EMBL/GenBank/DDBJ whole genome shotgun (WGS) entry which is preliminary data.</text>
</comment>
<gene>
    <name evidence="3" type="ORF">GXN74_12125</name>
</gene>
<dbReference type="PANTHER" id="PTHR46558">
    <property type="entry name" value="TRACRIPTIONAL REGULATORY PROTEIN-RELATED-RELATED"/>
    <property type="match status" value="1"/>
</dbReference>
<dbReference type="InterPro" id="IPR001387">
    <property type="entry name" value="Cro/C1-type_HTH"/>
</dbReference>
<dbReference type="PANTHER" id="PTHR46558:SF13">
    <property type="entry name" value="HTH-TYPE TRANSCRIPTIONAL REGULATOR IMMR"/>
    <property type="match status" value="1"/>
</dbReference>
<protein>
    <submittedName>
        <fullName evidence="3">Helix-turn-helix transcriptional regulator</fullName>
    </submittedName>
</protein>
<keyword evidence="1" id="KW-0238">DNA-binding</keyword>
<name>A0A7X5HXL6_9FIRM</name>
<dbReference type="PROSITE" id="PS50943">
    <property type="entry name" value="HTH_CROC1"/>
    <property type="match status" value="1"/>
</dbReference>
<dbReference type="Pfam" id="PF01381">
    <property type="entry name" value="HTH_3"/>
    <property type="match status" value="1"/>
</dbReference>
<dbReference type="InterPro" id="IPR010982">
    <property type="entry name" value="Lambda_DNA-bd_dom_sf"/>
</dbReference>
<dbReference type="RefSeq" id="WP_162371207.1">
    <property type="nucleotide sequence ID" value="NZ_JAAEEH010000042.1"/>
</dbReference>
<dbReference type="EMBL" id="JAAEEH010000042">
    <property type="protein sequence ID" value="NDL68483.1"/>
    <property type="molecule type" value="Genomic_DNA"/>
</dbReference>
<organism evidence="3 4">
    <name type="scientific">Anaerotalea alkaliphila</name>
    <dbReference type="NCBI Taxonomy" id="2662126"/>
    <lineage>
        <taxon>Bacteria</taxon>
        <taxon>Bacillati</taxon>
        <taxon>Bacillota</taxon>
        <taxon>Clostridia</taxon>
        <taxon>Eubacteriales</taxon>
        <taxon>Anaerotalea</taxon>
    </lineage>
</organism>
<dbReference type="AlphaFoldDB" id="A0A7X5HXL6"/>